<sequence>MILEKIANYTRKRVQEDKKIVSLEEVVNKANLLPEGDFKFEQTLKKNKVSIICEVKKASPSKGIISEDFPFVQIAREYENAGADCISVLTEPKWFLGSDEIFKEIRKNVNLPMLRKDFTIDEYQIYQSKLLGADAVLLICSLLDTKTLKKYISICDSLGLSTLVEAHNIGEINSAIDAGARIIGVNNRNLKDFTVDLSNSINLRKSIPNDILFVAESGILNVNDAISLIRSGADALLIGEAMMHASDKKAFIREIKQGGALNED</sequence>
<evidence type="ECO:0000256" key="5">
    <source>
        <dbReference type="ARBA" id="ARBA00022793"/>
    </source>
</evidence>
<dbReference type="OrthoDB" id="9804217at2"/>
<dbReference type="Gene3D" id="3.20.20.70">
    <property type="entry name" value="Aldolase class I"/>
    <property type="match status" value="1"/>
</dbReference>
<dbReference type="InterPro" id="IPR011060">
    <property type="entry name" value="RibuloseP-bd_barrel"/>
</dbReference>
<dbReference type="GO" id="GO:0004640">
    <property type="term" value="F:phosphoribosylanthranilate isomerase activity"/>
    <property type="evidence" value="ECO:0007669"/>
    <property type="project" value="TreeGrafter"/>
</dbReference>
<dbReference type="GO" id="GO:0004425">
    <property type="term" value="F:indole-3-glycerol-phosphate synthase activity"/>
    <property type="evidence" value="ECO:0007669"/>
    <property type="project" value="UniProtKB-UniRule"/>
</dbReference>
<evidence type="ECO:0000313" key="12">
    <source>
        <dbReference type="Proteomes" id="UP000186112"/>
    </source>
</evidence>
<evidence type="ECO:0000256" key="3">
    <source>
        <dbReference type="ARBA" id="ARBA00008737"/>
    </source>
</evidence>
<dbReference type="PANTHER" id="PTHR22854:SF2">
    <property type="entry name" value="INDOLE-3-GLYCEROL-PHOSPHATE SYNTHASE"/>
    <property type="match status" value="1"/>
</dbReference>
<name>A0A1U7M7F6_TISCR</name>
<organism evidence="11 12">
    <name type="scientific">Tissierella creatinophila DSM 6911</name>
    <dbReference type="NCBI Taxonomy" id="1123403"/>
    <lineage>
        <taxon>Bacteria</taxon>
        <taxon>Bacillati</taxon>
        <taxon>Bacillota</taxon>
        <taxon>Tissierellia</taxon>
        <taxon>Tissierellales</taxon>
        <taxon>Tissierellaceae</taxon>
        <taxon>Tissierella</taxon>
    </lineage>
</organism>
<dbReference type="PANTHER" id="PTHR22854">
    <property type="entry name" value="TRYPTOPHAN BIOSYNTHESIS PROTEIN"/>
    <property type="match status" value="1"/>
</dbReference>
<dbReference type="Proteomes" id="UP000186112">
    <property type="component" value="Unassembled WGS sequence"/>
</dbReference>
<feature type="domain" description="Indole-3-glycerol phosphate synthase" evidence="10">
    <location>
        <begin position="3"/>
        <end position="254"/>
    </location>
</feature>
<evidence type="ECO:0000313" key="11">
    <source>
        <dbReference type="EMBL" id="OLS03253.1"/>
    </source>
</evidence>
<gene>
    <name evidence="9 11" type="primary">trpC</name>
    <name evidence="11" type="ORF">TICRE_09540</name>
</gene>
<keyword evidence="6 9" id="KW-0822">Tryptophan biosynthesis</keyword>
<dbReference type="EC" id="4.1.1.48" evidence="9"/>
<evidence type="ECO:0000256" key="1">
    <source>
        <dbReference type="ARBA" id="ARBA00001633"/>
    </source>
</evidence>
<accession>A0A1U7M7F6</accession>
<comment type="caution">
    <text evidence="11">The sequence shown here is derived from an EMBL/GenBank/DDBJ whole genome shotgun (WGS) entry which is preliminary data.</text>
</comment>
<keyword evidence="8 9" id="KW-0456">Lyase</keyword>
<dbReference type="SUPFAM" id="SSF51366">
    <property type="entry name" value="Ribulose-phoshate binding barrel"/>
    <property type="match status" value="1"/>
</dbReference>
<keyword evidence="4 9" id="KW-0028">Amino-acid biosynthesis</keyword>
<dbReference type="GO" id="GO:0000162">
    <property type="term" value="P:L-tryptophan biosynthetic process"/>
    <property type="evidence" value="ECO:0007669"/>
    <property type="project" value="UniProtKB-UniRule"/>
</dbReference>
<keyword evidence="5 9" id="KW-0210">Decarboxylase</keyword>
<comment type="pathway">
    <text evidence="2 9">Amino-acid biosynthesis; L-tryptophan biosynthesis; L-tryptophan from chorismate: step 4/5.</text>
</comment>
<dbReference type="PROSITE" id="PS00614">
    <property type="entry name" value="IGPS"/>
    <property type="match status" value="1"/>
</dbReference>
<dbReference type="CDD" id="cd00331">
    <property type="entry name" value="IGPS"/>
    <property type="match status" value="1"/>
</dbReference>
<keyword evidence="12" id="KW-1185">Reference proteome</keyword>
<evidence type="ECO:0000256" key="6">
    <source>
        <dbReference type="ARBA" id="ARBA00022822"/>
    </source>
</evidence>
<evidence type="ECO:0000256" key="9">
    <source>
        <dbReference type="HAMAP-Rule" id="MF_00134"/>
    </source>
</evidence>
<evidence type="ECO:0000256" key="2">
    <source>
        <dbReference type="ARBA" id="ARBA00004696"/>
    </source>
</evidence>
<dbReference type="NCBIfam" id="NF001377">
    <property type="entry name" value="PRK00278.2-4"/>
    <property type="match status" value="1"/>
</dbReference>
<dbReference type="RefSeq" id="WP_075725671.1">
    <property type="nucleotide sequence ID" value="NZ_LTDM01000011.1"/>
</dbReference>
<dbReference type="FunFam" id="3.20.20.70:FF:000024">
    <property type="entry name" value="Indole-3-glycerol phosphate synthase"/>
    <property type="match status" value="1"/>
</dbReference>
<dbReference type="Pfam" id="PF00218">
    <property type="entry name" value="IGPS"/>
    <property type="match status" value="1"/>
</dbReference>
<protein>
    <recommendedName>
        <fullName evidence="9">Indole-3-glycerol phosphate synthase</fullName>
        <shortName evidence="9">IGPS</shortName>
        <ecNumber evidence="9">4.1.1.48</ecNumber>
    </recommendedName>
</protein>
<comment type="similarity">
    <text evidence="3 9">Belongs to the TrpC family.</text>
</comment>
<comment type="catalytic activity">
    <reaction evidence="1 9">
        <text>1-(2-carboxyphenylamino)-1-deoxy-D-ribulose 5-phosphate + H(+) = (1S,2R)-1-C-(indol-3-yl)glycerol 3-phosphate + CO2 + H2O</text>
        <dbReference type="Rhea" id="RHEA:23476"/>
        <dbReference type="ChEBI" id="CHEBI:15377"/>
        <dbReference type="ChEBI" id="CHEBI:15378"/>
        <dbReference type="ChEBI" id="CHEBI:16526"/>
        <dbReference type="ChEBI" id="CHEBI:58613"/>
        <dbReference type="ChEBI" id="CHEBI:58866"/>
        <dbReference type="EC" id="4.1.1.48"/>
    </reaction>
</comment>
<evidence type="ECO:0000256" key="7">
    <source>
        <dbReference type="ARBA" id="ARBA00023141"/>
    </source>
</evidence>
<dbReference type="AlphaFoldDB" id="A0A1U7M7F6"/>
<dbReference type="InterPro" id="IPR045186">
    <property type="entry name" value="Indole-3-glycerol_P_synth"/>
</dbReference>
<dbReference type="HAMAP" id="MF_00134_B">
    <property type="entry name" value="IGPS_B"/>
    <property type="match status" value="1"/>
</dbReference>
<reference evidence="11 12" key="1">
    <citation type="submission" date="2016-02" db="EMBL/GenBank/DDBJ databases">
        <title>Genome sequence of Tissierella creatinophila DSM 6911.</title>
        <authorList>
            <person name="Poehlein A."/>
            <person name="Daniel R."/>
        </authorList>
    </citation>
    <scope>NUCLEOTIDE SEQUENCE [LARGE SCALE GENOMIC DNA]</scope>
    <source>
        <strain evidence="11 12">DSM 6911</strain>
    </source>
</reference>
<dbReference type="InterPro" id="IPR001468">
    <property type="entry name" value="Indole-3-GlycerolPSynthase_CS"/>
</dbReference>
<dbReference type="UniPathway" id="UPA00035">
    <property type="reaction ID" value="UER00043"/>
</dbReference>
<evidence type="ECO:0000256" key="4">
    <source>
        <dbReference type="ARBA" id="ARBA00022605"/>
    </source>
</evidence>
<dbReference type="EMBL" id="LTDM01000011">
    <property type="protein sequence ID" value="OLS03253.1"/>
    <property type="molecule type" value="Genomic_DNA"/>
</dbReference>
<evidence type="ECO:0000256" key="8">
    <source>
        <dbReference type="ARBA" id="ARBA00023239"/>
    </source>
</evidence>
<keyword evidence="7 9" id="KW-0057">Aromatic amino acid biosynthesis</keyword>
<proteinExistence type="inferred from homology"/>
<evidence type="ECO:0000259" key="10">
    <source>
        <dbReference type="Pfam" id="PF00218"/>
    </source>
</evidence>
<dbReference type="InterPro" id="IPR013798">
    <property type="entry name" value="Indole-3-glycerol_P_synth_dom"/>
</dbReference>
<dbReference type="InterPro" id="IPR013785">
    <property type="entry name" value="Aldolase_TIM"/>
</dbReference>